<reference evidence="9 10" key="1">
    <citation type="submission" date="2018-10" db="EMBL/GenBank/DDBJ databases">
        <title>Ulvibacterium marinum gen. nov., sp. nov., a novel marine bacterium of the family Flavobacteriaceae, isolated from a culture of the green alga Ulva prolifera.</title>
        <authorList>
            <person name="Zhang Z."/>
        </authorList>
    </citation>
    <scope>NUCLEOTIDE SEQUENCE [LARGE SCALE GENOMIC DNA]</scope>
    <source>
        <strain evidence="9 10">CCMM003</strain>
    </source>
</reference>
<organism evidence="9 10">
    <name type="scientific">Ulvibacterium marinum</name>
    <dbReference type="NCBI Taxonomy" id="2419782"/>
    <lineage>
        <taxon>Bacteria</taxon>
        <taxon>Pseudomonadati</taxon>
        <taxon>Bacteroidota</taxon>
        <taxon>Flavobacteriia</taxon>
        <taxon>Flavobacteriales</taxon>
        <taxon>Flavobacteriaceae</taxon>
        <taxon>Ulvibacterium</taxon>
    </lineage>
</organism>
<dbReference type="InterPro" id="IPR012340">
    <property type="entry name" value="NA-bd_OB-fold"/>
</dbReference>
<evidence type="ECO:0000256" key="4">
    <source>
        <dbReference type="ARBA" id="ARBA00023172"/>
    </source>
</evidence>
<evidence type="ECO:0000256" key="6">
    <source>
        <dbReference type="ARBA" id="ARBA00033409"/>
    </source>
</evidence>
<dbReference type="Pfam" id="PF02565">
    <property type="entry name" value="RecO_C"/>
    <property type="match status" value="1"/>
</dbReference>
<comment type="function">
    <text evidence="7">Involved in DNA repair and RecF pathway recombination.</text>
</comment>
<gene>
    <name evidence="7 9" type="primary">recO</name>
    <name evidence="9" type="ORF">D7Z94_04335</name>
</gene>
<dbReference type="Gene3D" id="2.40.50.140">
    <property type="entry name" value="Nucleic acid-binding proteins"/>
    <property type="match status" value="1"/>
</dbReference>
<dbReference type="GO" id="GO:0043590">
    <property type="term" value="C:bacterial nucleoid"/>
    <property type="evidence" value="ECO:0007669"/>
    <property type="project" value="TreeGrafter"/>
</dbReference>
<evidence type="ECO:0000259" key="8">
    <source>
        <dbReference type="Pfam" id="PF11967"/>
    </source>
</evidence>
<evidence type="ECO:0000256" key="2">
    <source>
        <dbReference type="ARBA" id="ARBA00021310"/>
    </source>
</evidence>
<keyword evidence="3 7" id="KW-0227">DNA damage</keyword>
<keyword evidence="4 7" id="KW-0233">DNA recombination</keyword>
<dbReference type="SUPFAM" id="SSF57863">
    <property type="entry name" value="ArfGap/RecO-like zinc finger"/>
    <property type="match status" value="1"/>
</dbReference>
<dbReference type="InterPro" id="IPR022572">
    <property type="entry name" value="DNA_rep/recomb_RecO_N"/>
</dbReference>
<evidence type="ECO:0000256" key="5">
    <source>
        <dbReference type="ARBA" id="ARBA00023204"/>
    </source>
</evidence>
<dbReference type="Pfam" id="PF11967">
    <property type="entry name" value="RecO_N"/>
    <property type="match status" value="1"/>
</dbReference>
<dbReference type="InterPro" id="IPR037278">
    <property type="entry name" value="ARFGAP/RecO"/>
</dbReference>
<keyword evidence="5 7" id="KW-0234">DNA repair</keyword>
<dbReference type="GO" id="GO:0006310">
    <property type="term" value="P:DNA recombination"/>
    <property type="evidence" value="ECO:0007669"/>
    <property type="project" value="UniProtKB-UniRule"/>
</dbReference>
<dbReference type="AlphaFoldDB" id="A0A3B0C9J3"/>
<evidence type="ECO:0000313" key="9">
    <source>
        <dbReference type="EMBL" id="RKN83075.1"/>
    </source>
</evidence>
<feature type="domain" description="DNA replication/recombination mediator RecO N-terminal" evidence="8">
    <location>
        <begin position="1"/>
        <end position="81"/>
    </location>
</feature>
<name>A0A3B0C9J3_9FLAO</name>
<dbReference type="PANTHER" id="PTHR33991">
    <property type="entry name" value="DNA REPAIR PROTEIN RECO"/>
    <property type="match status" value="1"/>
</dbReference>
<dbReference type="RefSeq" id="WP_120710282.1">
    <property type="nucleotide sequence ID" value="NZ_RBCJ01000001.1"/>
</dbReference>
<comment type="caution">
    <text evidence="9">The sequence shown here is derived from an EMBL/GenBank/DDBJ whole genome shotgun (WGS) entry which is preliminary data.</text>
</comment>
<dbReference type="NCBIfam" id="TIGR00613">
    <property type="entry name" value="reco"/>
    <property type="match status" value="1"/>
</dbReference>
<dbReference type="OrthoDB" id="9789152at2"/>
<dbReference type="HAMAP" id="MF_00201">
    <property type="entry name" value="RecO"/>
    <property type="match status" value="1"/>
</dbReference>
<evidence type="ECO:0000256" key="1">
    <source>
        <dbReference type="ARBA" id="ARBA00007452"/>
    </source>
</evidence>
<dbReference type="InterPro" id="IPR003717">
    <property type="entry name" value="RecO"/>
</dbReference>
<protein>
    <recommendedName>
        <fullName evidence="2 7">DNA repair protein RecO</fullName>
    </recommendedName>
    <alternativeName>
        <fullName evidence="6 7">Recombination protein O</fullName>
    </alternativeName>
</protein>
<sequence>MQVTTKAIVLSSIKYGDTSLIVRAYTLSDGLKSYLLKGVLASRKGKLKSAYFQPLTQLELVANHKNKGTLESIREAKVYYPYQTLHTDISKNSMTLFLAEMLGNSIYEEEPNKGLFHFLEASMQWLDTHQEIFNFHLFFLLDLTKYLGFYPDTSYAHEAYFDLLEGEFTKMPSLHPNLTDKNLEYFKQFLGINFDGIHTIKMNKIDRQELLKSLVLYYELHLQGFRRPKSLAVLNEVFR</sequence>
<dbReference type="Proteomes" id="UP000276603">
    <property type="component" value="Unassembled WGS sequence"/>
</dbReference>
<evidence type="ECO:0000256" key="3">
    <source>
        <dbReference type="ARBA" id="ARBA00022763"/>
    </source>
</evidence>
<dbReference type="InterPro" id="IPR042242">
    <property type="entry name" value="RecO_C"/>
</dbReference>
<dbReference type="EMBL" id="RBCJ01000001">
    <property type="protein sequence ID" value="RKN83075.1"/>
    <property type="molecule type" value="Genomic_DNA"/>
</dbReference>
<proteinExistence type="inferred from homology"/>
<dbReference type="GO" id="GO:0006302">
    <property type="term" value="P:double-strand break repair"/>
    <property type="evidence" value="ECO:0007669"/>
    <property type="project" value="TreeGrafter"/>
</dbReference>
<accession>A0A3B0C9J3</accession>
<evidence type="ECO:0000313" key="10">
    <source>
        <dbReference type="Proteomes" id="UP000276603"/>
    </source>
</evidence>
<dbReference type="Gene3D" id="1.20.1440.120">
    <property type="entry name" value="Recombination protein O, C-terminal domain"/>
    <property type="match status" value="1"/>
</dbReference>
<dbReference type="SUPFAM" id="SSF50249">
    <property type="entry name" value="Nucleic acid-binding proteins"/>
    <property type="match status" value="1"/>
</dbReference>
<dbReference type="PANTHER" id="PTHR33991:SF1">
    <property type="entry name" value="DNA REPAIR PROTEIN RECO"/>
    <property type="match status" value="1"/>
</dbReference>
<keyword evidence="10" id="KW-1185">Reference proteome</keyword>
<comment type="similarity">
    <text evidence="1 7">Belongs to the RecO family.</text>
</comment>
<evidence type="ECO:0000256" key="7">
    <source>
        <dbReference type="HAMAP-Rule" id="MF_00201"/>
    </source>
</evidence>